<sequence>MFGFLVLPELSAESKYGVSGNYAVLDLVQSLKWVNQYIDGFGGDPKNVTIAGQSAGAMNVTALLRTPLAKGLFKRVIIQSGFNGLLTPKGGVAYQPLKEKQVADKATITKAFGKEMTLAELRALPAEYYMQTKTEDGTQTLYDALTDSALATGNYGYTLDGYVFTKESIDLMRNGALDGIDIMIGGTSDEMTPLLSGPSNMALDDFDRIMKATYGEDYTKAYHPSNIAEAYDLFLRSESDRLHQVNLLSAEYAKAHNKKLHVYTYYFNHVPPGRNSQFYGSYHSSELWYFFHSLRGKKGQRFWTPADYSMANIMSSYYANFVKRGNPNAKNLTHWKESTYKTNGSFIRWFAGEAECITSTPYPLRDDLNRKVIMKNYGITEADLQTVED</sequence>
<dbReference type="Gene3D" id="3.40.50.1820">
    <property type="entry name" value="alpha/beta hydrolase"/>
    <property type="match status" value="1"/>
</dbReference>
<dbReference type="PROSITE" id="PS00122">
    <property type="entry name" value="CARBOXYLESTERASE_B_1"/>
    <property type="match status" value="1"/>
</dbReference>
<dbReference type="InterPro" id="IPR002018">
    <property type="entry name" value="CarbesteraseB"/>
</dbReference>
<evidence type="ECO:0000313" key="6">
    <source>
        <dbReference type="Proteomes" id="UP000225997"/>
    </source>
</evidence>
<dbReference type="RefSeq" id="WP_100064655.1">
    <property type="nucleotide sequence ID" value="NZ_NUSQ01000138.1"/>
</dbReference>
<dbReference type="GO" id="GO:0016787">
    <property type="term" value="F:hydrolase activity"/>
    <property type="evidence" value="ECO:0007669"/>
    <property type="project" value="UniProtKB-KW"/>
</dbReference>
<reference evidence="5 6" key="1">
    <citation type="submission" date="2017-09" db="EMBL/GenBank/DDBJ databases">
        <title>Large-scale bioinformatics analysis of Bacillus genomes uncovers conserved roles of natural products in bacterial physiology.</title>
        <authorList>
            <consortium name="Agbiome Team Llc"/>
            <person name="Bleich R.M."/>
            <person name="Grubbs K.J."/>
            <person name="Santa Maria K.C."/>
            <person name="Allen S.E."/>
            <person name="Farag S."/>
            <person name="Shank E.A."/>
            <person name="Bowers A."/>
        </authorList>
    </citation>
    <scope>NUCLEOTIDE SEQUENCE [LARGE SCALE GENOMIC DNA]</scope>
    <source>
        <strain evidence="5 6">AFS044250</strain>
    </source>
</reference>
<comment type="caution">
    <text evidence="5">The sequence shown here is derived from an EMBL/GenBank/DDBJ whole genome shotgun (WGS) entry which is preliminary data.</text>
</comment>
<protein>
    <recommendedName>
        <fullName evidence="3">Carboxylic ester hydrolase</fullName>
        <ecNumber evidence="3">3.1.1.-</ecNumber>
    </recommendedName>
</protein>
<evidence type="ECO:0000256" key="1">
    <source>
        <dbReference type="ARBA" id="ARBA00005964"/>
    </source>
</evidence>
<evidence type="ECO:0000313" key="5">
    <source>
        <dbReference type="EMBL" id="PHD64279.1"/>
    </source>
</evidence>
<proteinExistence type="inferred from homology"/>
<dbReference type="Proteomes" id="UP000225997">
    <property type="component" value="Unassembled WGS sequence"/>
</dbReference>
<accession>A0A2C4QHH1</accession>
<dbReference type="EMBL" id="NUSQ01000138">
    <property type="protein sequence ID" value="PHD64279.1"/>
    <property type="molecule type" value="Genomic_DNA"/>
</dbReference>
<evidence type="ECO:0000259" key="4">
    <source>
        <dbReference type="Pfam" id="PF00135"/>
    </source>
</evidence>
<gene>
    <name evidence="5" type="ORF">COF40_24310</name>
</gene>
<dbReference type="PANTHER" id="PTHR11559">
    <property type="entry name" value="CARBOXYLESTERASE"/>
    <property type="match status" value="1"/>
</dbReference>
<dbReference type="InterPro" id="IPR050309">
    <property type="entry name" value="Type-B_Carboxylest/Lipase"/>
</dbReference>
<evidence type="ECO:0000256" key="2">
    <source>
        <dbReference type="ARBA" id="ARBA00022801"/>
    </source>
</evidence>
<keyword evidence="2 3" id="KW-0378">Hydrolase</keyword>
<feature type="domain" description="Carboxylesterase type B" evidence="4">
    <location>
        <begin position="16"/>
        <end position="341"/>
    </location>
</feature>
<dbReference type="InterPro" id="IPR029058">
    <property type="entry name" value="AB_hydrolase_fold"/>
</dbReference>
<dbReference type="InterPro" id="IPR019826">
    <property type="entry name" value="Carboxylesterase_B_AS"/>
</dbReference>
<dbReference type="Pfam" id="PF00135">
    <property type="entry name" value="COesterase"/>
    <property type="match status" value="1"/>
</dbReference>
<dbReference type="EC" id="3.1.1.-" evidence="3"/>
<evidence type="ECO:0000256" key="3">
    <source>
        <dbReference type="RuleBase" id="RU361235"/>
    </source>
</evidence>
<dbReference type="SUPFAM" id="SSF53474">
    <property type="entry name" value="alpha/beta-Hydrolases"/>
    <property type="match status" value="1"/>
</dbReference>
<organism evidence="5 6">
    <name type="scientific">Bacillus toyonensis</name>
    <dbReference type="NCBI Taxonomy" id="155322"/>
    <lineage>
        <taxon>Bacteria</taxon>
        <taxon>Bacillati</taxon>
        <taxon>Bacillota</taxon>
        <taxon>Bacilli</taxon>
        <taxon>Bacillales</taxon>
        <taxon>Bacillaceae</taxon>
        <taxon>Bacillus</taxon>
        <taxon>Bacillus cereus group</taxon>
    </lineage>
</organism>
<comment type="similarity">
    <text evidence="1 3">Belongs to the type-B carboxylesterase/lipase family.</text>
</comment>
<name>A0A2C4QHH1_9BACI</name>
<dbReference type="AlphaFoldDB" id="A0A2C4QHH1"/>